<dbReference type="SUPFAM" id="SSF53474">
    <property type="entry name" value="alpha/beta-Hydrolases"/>
    <property type="match status" value="1"/>
</dbReference>
<dbReference type="EMBL" id="JACGWO010000004">
    <property type="protein sequence ID" value="KAK4430118.1"/>
    <property type="molecule type" value="Genomic_DNA"/>
</dbReference>
<evidence type="ECO:0000256" key="9">
    <source>
        <dbReference type="SAM" id="SignalP"/>
    </source>
</evidence>
<accession>A0AAE1YHG7</accession>
<evidence type="ECO:0000313" key="12">
    <source>
        <dbReference type="EMBL" id="KAK4430118.1"/>
    </source>
</evidence>
<keyword evidence="2 12" id="KW-0645">Protease</keyword>
<dbReference type="PANTHER" id="PTHR11757:SF12">
    <property type="entry name" value="PROLYL ENDOPEPTIDASE"/>
    <property type="match status" value="1"/>
</dbReference>
<proteinExistence type="inferred from homology"/>
<dbReference type="GO" id="GO:0004252">
    <property type="term" value="F:serine-type endopeptidase activity"/>
    <property type="evidence" value="ECO:0007669"/>
    <property type="project" value="InterPro"/>
</dbReference>
<dbReference type="PANTHER" id="PTHR11757">
    <property type="entry name" value="PROTEASE FAMILY S9A OLIGOPEPTIDASE"/>
    <property type="match status" value="1"/>
</dbReference>
<evidence type="ECO:0000256" key="3">
    <source>
        <dbReference type="ARBA" id="ARBA00022801"/>
    </source>
</evidence>
<reference evidence="12" key="1">
    <citation type="submission" date="2020-06" db="EMBL/GenBank/DDBJ databases">
        <authorList>
            <person name="Li T."/>
            <person name="Hu X."/>
            <person name="Zhang T."/>
            <person name="Song X."/>
            <person name="Zhang H."/>
            <person name="Dai N."/>
            <person name="Sheng W."/>
            <person name="Hou X."/>
            <person name="Wei L."/>
        </authorList>
    </citation>
    <scope>NUCLEOTIDE SEQUENCE</scope>
    <source>
        <strain evidence="12">3651</strain>
        <tissue evidence="12">Leaf</tissue>
    </source>
</reference>
<dbReference type="PRINTS" id="PR00862">
    <property type="entry name" value="PROLIGOPTASE"/>
</dbReference>
<protein>
    <recommendedName>
        <fullName evidence="5">Prolyl endopeptidase-like</fullName>
    </recommendedName>
    <alternativeName>
        <fullName evidence="6">Prolylendopeptidase-like</fullName>
    </alternativeName>
</protein>
<keyword evidence="9" id="KW-0732">Signal</keyword>
<organism evidence="12 13">
    <name type="scientific">Sesamum alatum</name>
    <dbReference type="NCBI Taxonomy" id="300844"/>
    <lineage>
        <taxon>Eukaryota</taxon>
        <taxon>Viridiplantae</taxon>
        <taxon>Streptophyta</taxon>
        <taxon>Embryophyta</taxon>
        <taxon>Tracheophyta</taxon>
        <taxon>Spermatophyta</taxon>
        <taxon>Magnoliopsida</taxon>
        <taxon>eudicotyledons</taxon>
        <taxon>Gunneridae</taxon>
        <taxon>Pentapetalae</taxon>
        <taxon>asterids</taxon>
        <taxon>lamiids</taxon>
        <taxon>Lamiales</taxon>
        <taxon>Pedaliaceae</taxon>
        <taxon>Sesamum</taxon>
    </lineage>
</organism>
<reference evidence="12" key="2">
    <citation type="journal article" date="2024" name="Plant">
        <title>Genomic evolution and insights into agronomic trait innovations of Sesamum species.</title>
        <authorList>
            <person name="Miao H."/>
            <person name="Wang L."/>
            <person name="Qu L."/>
            <person name="Liu H."/>
            <person name="Sun Y."/>
            <person name="Le M."/>
            <person name="Wang Q."/>
            <person name="Wei S."/>
            <person name="Zheng Y."/>
            <person name="Lin W."/>
            <person name="Duan Y."/>
            <person name="Cao H."/>
            <person name="Xiong S."/>
            <person name="Wang X."/>
            <person name="Wei L."/>
            <person name="Li C."/>
            <person name="Ma Q."/>
            <person name="Ju M."/>
            <person name="Zhao R."/>
            <person name="Li G."/>
            <person name="Mu C."/>
            <person name="Tian Q."/>
            <person name="Mei H."/>
            <person name="Zhang T."/>
            <person name="Gao T."/>
            <person name="Zhang H."/>
        </authorList>
    </citation>
    <scope>NUCLEOTIDE SEQUENCE</scope>
    <source>
        <strain evidence="12">3651</strain>
    </source>
</reference>
<evidence type="ECO:0000313" key="13">
    <source>
        <dbReference type="Proteomes" id="UP001293254"/>
    </source>
</evidence>
<dbReference type="InterPro" id="IPR023302">
    <property type="entry name" value="Pept_S9A_N"/>
</dbReference>
<keyword evidence="13" id="KW-1185">Reference proteome</keyword>
<comment type="caution">
    <text evidence="12">The sequence shown here is derived from an EMBL/GenBank/DDBJ whole genome shotgun (WGS) entry which is preliminary data.</text>
</comment>
<evidence type="ECO:0000256" key="6">
    <source>
        <dbReference type="ARBA" id="ARBA00042165"/>
    </source>
</evidence>
<sequence length="988" mass="110901">MEVLTTAVVVALLFLLDPTSAVSADDQVKVVPKSLQHVQNAKSTTLLPSLPRKLIPLNQLPTAVKGSADKDFTPHQKFIEPSSGTKQHDEKQENVMQAARKGTWREWVDDDEEGRNNPPLFVNGLINCKLYGLVLINTFNPPTSENLRLCHCQHPGQSRSRETSSFGIATIFVTVDTNTTTVSMAASRLLSRKLTEKTFLPSSSYLFPKLAFPTLFSTLCRRSKHVQFTPALHQPPAAKKVPFTATAHGVTWKDPYHWMSDINDPDFISYLNQENSYSEAFMQDTLEMQRILYSEMVSRIPSKISTPPERWGPWLYYQCIPEGKEYPVLCRKSAVERKGWATTVLNSFIGGFGRERDQVLLDWNEIAEKHGYIHVGTCRVSPDHNFLAYTLDTTGNEQFELQIKDLRTNSIIPQPRVQGVVSLAWAQDGCTLFYTICDQNQRPYRVLCTKVGSHSGDDAIIHTENDSCYCIDITSTKDGKFVTVYIINATNPQTGLQRFCKRVSGVQYFLEHHHNAFYVLTNAPTSKDKNFSDNGYYLARCGDEDVQSCHLQNVIMPGEDACLEDMDIFNGHLVLFLNKKGSPLICSIDVPIEFDCEKEMDIDDLDPWYFPLPSNMCTVTPGSNHDFMNTVFRVVLSSPVMPDLLVDYDMSRKIFSIVQQEDVRNISTGDVEYCSLNDHEANKLLDISIEKETDVENNESSGWKDFSGKYVCEEKEVLSHDGVRIPLTILFSRSAYRKGQSPGLLQGYGAYGEVLDKSWCPDRLSLLDRGWMFAFADVRGGAGPAPSWHRSGCGSNKLNSIHDFIACGEYLINEGFIHKNQLSALGISAGCLLVGAAVNMHPQLFRAAILKVPFLDVLNTLLDPNLPLTTLDYEEFGNPQTKSCFDYILKYSPYNNIPRGICCPSMLVSASLNDSRVGVWEAAKWVAKIRDTACSSCSSSVILQTNTSGGHFQEGGRFAHCWETAYDYAFLMKVMGATEKQDMRKELH</sequence>
<feature type="chain" id="PRO_5042284398" description="Prolyl endopeptidase-like" evidence="9">
    <location>
        <begin position="22"/>
        <end position="988"/>
    </location>
</feature>
<evidence type="ECO:0000256" key="7">
    <source>
        <dbReference type="ARBA" id="ARBA00045448"/>
    </source>
</evidence>
<dbReference type="Pfam" id="PF00326">
    <property type="entry name" value="Peptidase_S9"/>
    <property type="match status" value="1"/>
</dbReference>
<dbReference type="Proteomes" id="UP001293254">
    <property type="component" value="Unassembled WGS sequence"/>
</dbReference>
<dbReference type="InterPro" id="IPR002470">
    <property type="entry name" value="Peptidase_S9A"/>
</dbReference>
<dbReference type="GO" id="GO:0009507">
    <property type="term" value="C:chloroplast"/>
    <property type="evidence" value="ECO:0007669"/>
    <property type="project" value="TreeGrafter"/>
</dbReference>
<dbReference type="SUPFAM" id="SSF50993">
    <property type="entry name" value="Peptidase/esterase 'gauge' domain"/>
    <property type="match status" value="1"/>
</dbReference>
<dbReference type="Gene3D" id="2.130.10.120">
    <property type="entry name" value="Prolyl oligopeptidase, N-terminal domain"/>
    <property type="match status" value="1"/>
</dbReference>
<name>A0AAE1YHG7_9LAMI</name>
<evidence type="ECO:0000259" key="11">
    <source>
        <dbReference type="Pfam" id="PF02897"/>
    </source>
</evidence>
<evidence type="ECO:0000256" key="4">
    <source>
        <dbReference type="ARBA" id="ARBA00022825"/>
    </source>
</evidence>
<dbReference type="Pfam" id="PF02897">
    <property type="entry name" value="Peptidase_S9_N"/>
    <property type="match status" value="1"/>
</dbReference>
<evidence type="ECO:0000256" key="2">
    <source>
        <dbReference type="ARBA" id="ARBA00022670"/>
    </source>
</evidence>
<keyword evidence="3" id="KW-0378">Hydrolase</keyword>
<feature type="region of interest" description="Disordered" evidence="8">
    <location>
        <begin position="70"/>
        <end position="100"/>
    </location>
</feature>
<feature type="signal peptide" evidence="9">
    <location>
        <begin position="1"/>
        <end position="21"/>
    </location>
</feature>
<keyword evidence="4" id="KW-0720">Serine protease</keyword>
<dbReference type="InterPro" id="IPR001375">
    <property type="entry name" value="Peptidase_S9_cat"/>
</dbReference>
<feature type="domain" description="Peptidase S9 prolyl oligopeptidase catalytic" evidence="10">
    <location>
        <begin position="764"/>
        <end position="976"/>
    </location>
</feature>
<comment type="similarity">
    <text evidence="1">Belongs to the peptidase S9A family.</text>
</comment>
<gene>
    <name evidence="12" type="ORF">Salat_1312500</name>
</gene>
<evidence type="ECO:0000259" key="10">
    <source>
        <dbReference type="Pfam" id="PF00326"/>
    </source>
</evidence>
<dbReference type="InterPro" id="IPR051543">
    <property type="entry name" value="Serine_Peptidase_S9A"/>
</dbReference>
<evidence type="ECO:0000256" key="1">
    <source>
        <dbReference type="ARBA" id="ARBA00005228"/>
    </source>
</evidence>
<dbReference type="AlphaFoldDB" id="A0AAE1YHG7"/>
<comment type="function">
    <text evidence="7">Serine peptidase whose precise substrate specificity remains unclear. Does not cleave peptides after a arginine or lysine residue. Regulates trans-Golgi network morphology and sorting by regulating the membrane binding of the AP-1 complex. May play a role in the regulation of synaptic vesicle exocytosis.</text>
</comment>
<feature type="domain" description="Peptidase S9A N-terminal" evidence="11">
    <location>
        <begin position="235"/>
        <end position="653"/>
    </location>
</feature>
<evidence type="ECO:0000256" key="5">
    <source>
        <dbReference type="ARBA" id="ARBA00039290"/>
    </source>
</evidence>
<evidence type="ECO:0000256" key="8">
    <source>
        <dbReference type="SAM" id="MobiDB-lite"/>
    </source>
</evidence>
<dbReference type="GO" id="GO:0006508">
    <property type="term" value="P:proteolysis"/>
    <property type="evidence" value="ECO:0007669"/>
    <property type="project" value="UniProtKB-KW"/>
</dbReference>
<dbReference type="Gene3D" id="3.40.50.1820">
    <property type="entry name" value="alpha/beta hydrolase"/>
    <property type="match status" value="1"/>
</dbReference>
<dbReference type="InterPro" id="IPR029058">
    <property type="entry name" value="AB_hydrolase_fold"/>
</dbReference>